<evidence type="ECO:0000313" key="1">
    <source>
        <dbReference type="EMBL" id="RHF62366.1"/>
    </source>
</evidence>
<dbReference type="AlphaFoldDB" id="A0A414P826"/>
<dbReference type="RefSeq" id="WP_118212616.1">
    <property type="nucleotide sequence ID" value="NZ_CBCSYD010000004.1"/>
</dbReference>
<dbReference type="EMBL" id="QRHG01000006">
    <property type="protein sequence ID" value="RHF62366.1"/>
    <property type="molecule type" value="Genomic_DNA"/>
</dbReference>
<comment type="caution">
    <text evidence="1">The sequence shown here is derived from an EMBL/GenBank/DDBJ whole genome shotgun (WGS) entry which is preliminary data.</text>
</comment>
<name>A0A414P826_9FIRM</name>
<evidence type="ECO:0000313" key="2">
    <source>
        <dbReference type="Proteomes" id="UP000284902"/>
    </source>
</evidence>
<gene>
    <name evidence="1" type="ORF">DW672_03750</name>
</gene>
<reference evidence="1 2" key="1">
    <citation type="submission" date="2018-08" db="EMBL/GenBank/DDBJ databases">
        <title>A genome reference for cultivated species of the human gut microbiota.</title>
        <authorList>
            <person name="Zou Y."/>
            <person name="Xue W."/>
            <person name="Luo G."/>
        </authorList>
    </citation>
    <scope>NUCLEOTIDE SEQUENCE [LARGE SCALE GENOMIC DNA]</scope>
    <source>
        <strain evidence="1 2">AM25-1LB</strain>
    </source>
</reference>
<proteinExistence type="predicted"/>
<protein>
    <submittedName>
        <fullName evidence="1">Uncharacterized protein</fullName>
    </submittedName>
</protein>
<sequence length="358" mass="39756">MNELDSNIINFPEIAKQNNFEIEPCDLAAITPGKYTNFPISKLGKSQMGLLQSQVINAIDSAALANAYIVRFPEGLPHTLMKLGQGGVSSTVVNASGRIAGTASLFDAQFLAVVSTSFSLMSFATGQYYLKNIYNNLDMINLKIDQILGFLYGEKSAELLAEISFVNEAYKNYSSIMKHDSQRLSVLVGLQDSKKIAMKDIEFYITDLSKTVQSDTKNYSEFEKIVSDSMKIKDSLEMATQLLTMANVLEVYYSENYDPAYIDNVKQSVAGYIGKCDNRILAEFSRLIGRNSEYTSIFRKKLDTSELGAVLDEIVKSYSAIKDTDNRTGLVDTLDSINTPIEYLVTVDGNIAYRVIND</sequence>
<accession>A0A414P826</accession>
<dbReference type="Proteomes" id="UP000284902">
    <property type="component" value="Unassembled WGS sequence"/>
</dbReference>
<organism evidence="1 2">
    <name type="scientific">[Ruminococcus] lactaris</name>
    <dbReference type="NCBI Taxonomy" id="46228"/>
    <lineage>
        <taxon>Bacteria</taxon>
        <taxon>Bacillati</taxon>
        <taxon>Bacillota</taxon>
        <taxon>Clostridia</taxon>
        <taxon>Lachnospirales</taxon>
        <taxon>Lachnospiraceae</taxon>
        <taxon>Mediterraneibacter</taxon>
    </lineage>
</organism>